<accession>A0A1H9NUL4</accession>
<feature type="compositionally biased region" description="Low complexity" evidence="1">
    <location>
        <begin position="106"/>
        <end position="146"/>
    </location>
</feature>
<sequence length="371" mass="38297">MAGDGPCPGCGRSAAECTPADRAGCGGGAGQDGDPEVREPVRGTTREPASADPLHIRPYVRLLGSDPVRAPDEEAPGEDRVGAPAGAAEGSGPPPVPEARAGAHVPLPDLAPPAAHEAAETAELPDAAGPDGADAAGPDAARAAGLRRAERSATAGPPPARHRRMAERRRPSTAVFAGVGVAAVLGGGLLTTQLLTDDGSRAADGRALRHMPTAAPDEDPPPATPSATPTPQRERPEPSPARSSAAATPRADRDSGKHTASPSPSGGGRQDVSEPPGRSGGRERVRPRPEHPERPTGETLRPGDTGVAVVELQRRLKQAGYYDLRAEEDGGYSSRVQEAVFRYQAHYRLWDDAPGEYGPATRRHLEARTSG</sequence>
<evidence type="ECO:0000256" key="1">
    <source>
        <dbReference type="SAM" id="MobiDB-lite"/>
    </source>
</evidence>
<proteinExistence type="predicted"/>
<dbReference type="InterPro" id="IPR002477">
    <property type="entry name" value="Peptidoglycan-bd-like"/>
</dbReference>
<protein>
    <submittedName>
        <fullName evidence="4">Putative peptidoglycan binding domain-containing protein</fullName>
    </submittedName>
</protein>
<feature type="compositionally biased region" description="Low complexity" evidence="1">
    <location>
        <begin position="82"/>
        <end position="91"/>
    </location>
</feature>
<evidence type="ECO:0000313" key="4">
    <source>
        <dbReference type="EMBL" id="SER39724.1"/>
    </source>
</evidence>
<dbReference type="InterPro" id="IPR036366">
    <property type="entry name" value="PGBDSf"/>
</dbReference>
<keyword evidence="2" id="KW-1133">Transmembrane helix</keyword>
<feature type="compositionally biased region" description="Basic and acidic residues" evidence="1">
    <location>
        <begin position="69"/>
        <end position="81"/>
    </location>
</feature>
<feature type="compositionally biased region" description="Basic and acidic residues" evidence="1">
    <location>
        <begin position="35"/>
        <end position="45"/>
    </location>
</feature>
<evidence type="ECO:0000256" key="2">
    <source>
        <dbReference type="SAM" id="Phobius"/>
    </source>
</evidence>
<organism evidence="4 5">
    <name type="scientific">Streptomyces qinglanensis</name>
    <dbReference type="NCBI Taxonomy" id="943816"/>
    <lineage>
        <taxon>Bacteria</taxon>
        <taxon>Bacillati</taxon>
        <taxon>Actinomycetota</taxon>
        <taxon>Actinomycetes</taxon>
        <taxon>Kitasatosporales</taxon>
        <taxon>Streptomycetaceae</taxon>
        <taxon>Streptomyces</taxon>
    </lineage>
</organism>
<feature type="domain" description="Peptidoglycan binding-like" evidence="3">
    <location>
        <begin position="306"/>
        <end position="365"/>
    </location>
</feature>
<name>A0A1H9NUL4_9ACTN</name>
<keyword evidence="5" id="KW-1185">Reference proteome</keyword>
<keyword evidence="2" id="KW-0472">Membrane</keyword>
<feature type="transmembrane region" description="Helical" evidence="2">
    <location>
        <begin position="173"/>
        <end position="195"/>
    </location>
</feature>
<keyword evidence="2" id="KW-0812">Transmembrane</keyword>
<feature type="compositionally biased region" description="Basic and acidic residues" evidence="1">
    <location>
        <begin position="280"/>
        <end position="296"/>
    </location>
</feature>
<feature type="compositionally biased region" description="Low complexity" evidence="1">
    <location>
        <begin position="240"/>
        <end position="249"/>
    </location>
</feature>
<dbReference type="EMBL" id="FOGO01000001">
    <property type="protein sequence ID" value="SER39724.1"/>
    <property type="molecule type" value="Genomic_DNA"/>
</dbReference>
<evidence type="ECO:0000259" key="3">
    <source>
        <dbReference type="Pfam" id="PF01471"/>
    </source>
</evidence>
<evidence type="ECO:0000313" key="5">
    <source>
        <dbReference type="Proteomes" id="UP000182841"/>
    </source>
</evidence>
<gene>
    <name evidence="4" type="ORF">SAMN05421870_101688</name>
</gene>
<dbReference type="Pfam" id="PF01471">
    <property type="entry name" value="PG_binding_1"/>
    <property type="match status" value="1"/>
</dbReference>
<feature type="region of interest" description="Disordered" evidence="1">
    <location>
        <begin position="200"/>
        <end position="306"/>
    </location>
</feature>
<reference evidence="5" key="1">
    <citation type="submission" date="2016-10" db="EMBL/GenBank/DDBJ databases">
        <authorList>
            <person name="Varghese N."/>
            <person name="Submissions S."/>
        </authorList>
    </citation>
    <scope>NUCLEOTIDE SEQUENCE [LARGE SCALE GENOMIC DNA]</scope>
    <source>
        <strain evidence="5">CGMCC 4.6825</strain>
    </source>
</reference>
<dbReference type="SUPFAM" id="SSF47090">
    <property type="entry name" value="PGBD-like"/>
    <property type="match status" value="1"/>
</dbReference>
<dbReference type="AlphaFoldDB" id="A0A1H9NUL4"/>
<dbReference type="Gene3D" id="1.10.101.10">
    <property type="entry name" value="PGBD-like superfamily/PGBD"/>
    <property type="match status" value="1"/>
</dbReference>
<dbReference type="Proteomes" id="UP000182841">
    <property type="component" value="Unassembled WGS sequence"/>
</dbReference>
<dbReference type="InterPro" id="IPR036365">
    <property type="entry name" value="PGBD-like_sf"/>
</dbReference>
<feature type="region of interest" description="Disordered" evidence="1">
    <location>
        <begin position="1"/>
        <end position="172"/>
    </location>
</feature>